<evidence type="ECO:0000256" key="11">
    <source>
        <dbReference type="ARBA" id="ARBA00023136"/>
    </source>
</evidence>
<evidence type="ECO:0000256" key="3">
    <source>
        <dbReference type="ARBA" id="ARBA00022475"/>
    </source>
</evidence>
<dbReference type="Pfam" id="PF00027">
    <property type="entry name" value="cNMP_binding"/>
    <property type="match status" value="1"/>
</dbReference>
<proteinExistence type="predicted"/>
<dbReference type="Pfam" id="PF00520">
    <property type="entry name" value="Ion_trans"/>
    <property type="match status" value="1"/>
</dbReference>
<feature type="domain" description="Cyclic nucleotide-binding" evidence="15">
    <location>
        <begin position="333"/>
        <end position="433"/>
    </location>
</feature>
<feature type="transmembrane region" description="Helical" evidence="14">
    <location>
        <begin position="233"/>
        <end position="254"/>
    </location>
</feature>
<gene>
    <name evidence="16" type="ORF">BEMITA_LOCUS9728</name>
</gene>
<dbReference type="Gene3D" id="1.10.287.70">
    <property type="match status" value="1"/>
</dbReference>
<evidence type="ECO:0000256" key="10">
    <source>
        <dbReference type="ARBA" id="ARBA00023065"/>
    </source>
</evidence>
<evidence type="ECO:0000256" key="5">
    <source>
        <dbReference type="ARBA" id="ARBA00022692"/>
    </source>
</evidence>
<dbReference type="SUPFAM" id="SSF81324">
    <property type="entry name" value="Voltage-gated potassium channels"/>
    <property type="match status" value="1"/>
</dbReference>
<keyword evidence="11 14" id="KW-0472">Membrane</keyword>
<evidence type="ECO:0000256" key="12">
    <source>
        <dbReference type="ARBA" id="ARBA00023303"/>
    </source>
</evidence>
<dbReference type="SMART" id="SM00100">
    <property type="entry name" value="cNMP"/>
    <property type="match status" value="1"/>
</dbReference>
<evidence type="ECO:0000313" key="17">
    <source>
        <dbReference type="Proteomes" id="UP001152759"/>
    </source>
</evidence>
<evidence type="ECO:0000256" key="14">
    <source>
        <dbReference type="SAM" id="Phobius"/>
    </source>
</evidence>
<dbReference type="GO" id="GO:0005242">
    <property type="term" value="F:inward rectifier potassium channel activity"/>
    <property type="evidence" value="ECO:0007669"/>
    <property type="project" value="TreeGrafter"/>
</dbReference>
<keyword evidence="7" id="KW-0851">Voltage-gated channel</keyword>
<dbReference type="InterPro" id="IPR018490">
    <property type="entry name" value="cNMP-bd_dom_sf"/>
</dbReference>
<evidence type="ECO:0000256" key="13">
    <source>
        <dbReference type="SAM" id="MobiDB-lite"/>
    </source>
</evidence>
<evidence type="ECO:0000256" key="4">
    <source>
        <dbReference type="ARBA" id="ARBA00022538"/>
    </source>
</evidence>
<dbReference type="FunFam" id="2.60.120.10:FF:000011">
    <property type="entry name" value="Potassium channel, voltage-gated eag-related subfamily H, member 7"/>
    <property type="match status" value="1"/>
</dbReference>
<dbReference type="PRINTS" id="PR01470">
    <property type="entry name" value="ERGCHANNEL"/>
</dbReference>
<dbReference type="InterPro" id="IPR003938">
    <property type="entry name" value="K_chnl_volt-dep_EAG/ELK/ERG"/>
</dbReference>
<evidence type="ECO:0000256" key="2">
    <source>
        <dbReference type="ARBA" id="ARBA00022448"/>
    </source>
</evidence>
<evidence type="ECO:0000313" key="16">
    <source>
        <dbReference type="EMBL" id="CAH0391072.1"/>
    </source>
</evidence>
<dbReference type="EMBL" id="OU963866">
    <property type="protein sequence ID" value="CAH0391072.1"/>
    <property type="molecule type" value="Genomic_DNA"/>
</dbReference>
<keyword evidence="2" id="KW-0813">Transport</keyword>
<dbReference type="FunFam" id="1.10.287.70:FF:000020">
    <property type="entry name" value="Potassium channel, voltage-gated eag-related subfamily H, member 7"/>
    <property type="match status" value="1"/>
</dbReference>
<keyword evidence="12" id="KW-0407">Ion channel</keyword>
<keyword evidence="4" id="KW-0633">Potassium transport</keyword>
<evidence type="ECO:0000256" key="8">
    <source>
        <dbReference type="ARBA" id="ARBA00022958"/>
    </source>
</evidence>
<comment type="subcellular location">
    <subcellularLocation>
        <location evidence="1">Cell membrane</location>
        <topology evidence="1">Multi-pass membrane protein</topology>
    </subcellularLocation>
</comment>
<evidence type="ECO:0000256" key="9">
    <source>
        <dbReference type="ARBA" id="ARBA00022989"/>
    </source>
</evidence>
<keyword evidence="3" id="KW-1003">Cell membrane</keyword>
<feature type="transmembrane region" description="Helical" evidence="14">
    <location>
        <begin position="138"/>
        <end position="162"/>
    </location>
</feature>
<reference evidence="16" key="1">
    <citation type="submission" date="2021-12" db="EMBL/GenBank/DDBJ databases">
        <authorList>
            <person name="King R."/>
        </authorList>
    </citation>
    <scope>NUCLEOTIDE SEQUENCE</scope>
</reference>
<dbReference type="GO" id="GO:0034702">
    <property type="term" value="C:monoatomic ion channel complex"/>
    <property type="evidence" value="ECO:0007669"/>
    <property type="project" value="UniProtKB-KW"/>
</dbReference>
<feature type="compositionally biased region" description="Gly residues" evidence="13">
    <location>
        <begin position="489"/>
        <end position="501"/>
    </location>
</feature>
<evidence type="ECO:0000256" key="6">
    <source>
        <dbReference type="ARBA" id="ARBA00022826"/>
    </source>
</evidence>
<feature type="region of interest" description="Disordered" evidence="13">
    <location>
        <begin position="464"/>
        <end position="519"/>
    </location>
</feature>
<keyword evidence="6" id="KW-0631">Potassium channel</keyword>
<dbReference type="SUPFAM" id="SSF51206">
    <property type="entry name" value="cAMP-binding domain-like"/>
    <property type="match status" value="1"/>
</dbReference>
<dbReference type="Proteomes" id="UP001152759">
    <property type="component" value="Chromosome 5"/>
</dbReference>
<evidence type="ECO:0000259" key="15">
    <source>
        <dbReference type="PROSITE" id="PS50042"/>
    </source>
</evidence>
<keyword evidence="8" id="KW-0630">Potassium</keyword>
<dbReference type="InterPro" id="IPR014710">
    <property type="entry name" value="RmlC-like_jellyroll"/>
</dbReference>
<name>A0A9P0ABZ5_BEMTA</name>
<feature type="compositionally biased region" description="Polar residues" evidence="13">
    <location>
        <begin position="475"/>
        <end position="486"/>
    </location>
</feature>
<evidence type="ECO:0000256" key="7">
    <source>
        <dbReference type="ARBA" id="ARBA00022882"/>
    </source>
</evidence>
<dbReference type="GO" id="GO:0005886">
    <property type="term" value="C:plasma membrane"/>
    <property type="evidence" value="ECO:0007669"/>
    <property type="project" value="UniProtKB-SubCell"/>
</dbReference>
<organism evidence="16 17">
    <name type="scientific">Bemisia tabaci</name>
    <name type="common">Sweetpotato whitefly</name>
    <name type="synonym">Aleurodes tabaci</name>
    <dbReference type="NCBI Taxonomy" id="7038"/>
    <lineage>
        <taxon>Eukaryota</taxon>
        <taxon>Metazoa</taxon>
        <taxon>Ecdysozoa</taxon>
        <taxon>Arthropoda</taxon>
        <taxon>Hexapoda</taxon>
        <taxon>Insecta</taxon>
        <taxon>Pterygota</taxon>
        <taxon>Neoptera</taxon>
        <taxon>Paraneoptera</taxon>
        <taxon>Hemiptera</taxon>
        <taxon>Sternorrhyncha</taxon>
        <taxon>Aleyrodoidea</taxon>
        <taxon>Aleyrodidae</taxon>
        <taxon>Aleyrodinae</taxon>
        <taxon>Bemisia</taxon>
    </lineage>
</organism>
<keyword evidence="5 14" id="KW-0812">Transmembrane</keyword>
<dbReference type="CDD" id="cd00038">
    <property type="entry name" value="CAP_ED"/>
    <property type="match status" value="1"/>
</dbReference>
<dbReference type="PANTHER" id="PTHR10217:SF548">
    <property type="entry name" value="GH12235P"/>
    <property type="match status" value="1"/>
</dbReference>
<keyword evidence="17" id="KW-1185">Reference proteome</keyword>
<dbReference type="AlphaFoldDB" id="A0A9P0ABZ5"/>
<feature type="transmembrane region" description="Helical" evidence="14">
    <location>
        <begin position="202"/>
        <end position="221"/>
    </location>
</feature>
<dbReference type="InterPro" id="IPR050818">
    <property type="entry name" value="KCNH_animal-type"/>
</dbReference>
<dbReference type="FunFam" id="1.10.1200.260:FF:000001">
    <property type="entry name" value="Potassium voltage-gated channel subfamily H member 7"/>
    <property type="match status" value="1"/>
</dbReference>
<dbReference type="Gene3D" id="1.10.1200.260">
    <property type="match status" value="1"/>
</dbReference>
<feature type="compositionally biased region" description="Basic and acidic residues" evidence="13">
    <location>
        <begin position="780"/>
        <end position="792"/>
    </location>
</feature>
<feature type="region of interest" description="Disordered" evidence="13">
    <location>
        <begin position="606"/>
        <end position="628"/>
    </location>
</feature>
<dbReference type="PANTHER" id="PTHR10217">
    <property type="entry name" value="VOLTAGE AND LIGAND GATED POTASSIUM CHANNEL"/>
    <property type="match status" value="1"/>
</dbReference>
<dbReference type="Gene3D" id="2.60.120.10">
    <property type="entry name" value="Jelly Rolls"/>
    <property type="match status" value="1"/>
</dbReference>
<feature type="region of interest" description="Disordered" evidence="13">
    <location>
        <begin position="778"/>
        <end position="848"/>
    </location>
</feature>
<dbReference type="InterPro" id="IPR003967">
    <property type="entry name" value="K_chnl_volt-dep_ERG"/>
</dbReference>
<evidence type="ECO:0000256" key="1">
    <source>
        <dbReference type="ARBA" id="ARBA00004651"/>
    </source>
</evidence>
<dbReference type="PRINTS" id="PR01463">
    <property type="entry name" value="EAGCHANLFMLY"/>
</dbReference>
<sequence length="957" mass="106035">MYTAIFTPYTAAFLLNEPNYNIKKSRKYVDDPIAVVDMIVDVTFIIDILINFRTTYVNPSDEIVSHPGKIAYHYLRGWFLIDLVAAIPFDLIVVGSNTEELDLDPDETTTLIGLLKTARLLRLVRVARKIDRYSEYGAAVLLLLMATFALIAHWLACIWYAIGNAERPRLKAKVGWLDHLAEDTQQAYFPNNTGGPSIRSKYITALYFTFTSLTSVGFGNVAPTTDAEKTFTICVMLVGSLMYASIFGNVSAIIQRLYSGTSRYQIQMFRVREFIRFHKIPNPLRQRLEEYFQHAWTYTNGIDMNSVLKGFPECLQADICLHLNRNLLTNCSAFSGASPGCLRALSLKFKTTHAPPGDTLVHRGDVLTYLYFMSRGSIEILRDDIVMAILGKNDIFGENPCKHATIGKSSCNVRALTYCDLLKIHRDDLLEVLDLYPEFYPQFCKNLKITFYLRDEEQVGVDPRVSRCARRRRSGSTTQTGPDPSQTGMGTGGEAVTGPGGLILDIRPAGDGGGGPRSHFRYQQPSFDSNGVPYDRPSYLTKGFSQDDDYDHNGSSGHGILEFTTEKAGQDVTPMNLQFKEQGVTHQPRSSTFNSISGLESLLKLSSSSNNVRHRPDSTSVDTSKETQPLLDHQIPISESGLLHSDMGSFDGQPLSREDILPLNPEDMPSKNNVTTASSLFMTPQSQSSTHSLRQAPLSSSAVAGCQSVISAAFVPSTSGLPTCASCGARQPPAPAPTPADVNLKIDKLTSKLESLEQTMARDIRLILSLLRQQNTHSSTEFREQSWSEAKPRTTSVRRSLSVPQNESHFFSTEPSRSSQTGDPSGEASASASDPIHDPWTFLTPHDYQSPLTKIPRRSLSQPVNLSQGQTDWLQGEASTSQFPPSSDWLFEPLGLGYKRRQLLAARNTVSEDMMEFQVPPQTGRLNSEMVLEMLEMEPMAGESTPRAESPKTSKAS</sequence>
<keyword evidence="10" id="KW-0406">Ion transport</keyword>
<accession>A0A9P0ABZ5</accession>
<dbReference type="PROSITE" id="PS50042">
    <property type="entry name" value="CNMP_BINDING_3"/>
    <property type="match status" value="1"/>
</dbReference>
<keyword evidence="9 14" id="KW-1133">Transmembrane helix</keyword>
<dbReference type="InterPro" id="IPR005821">
    <property type="entry name" value="Ion_trans_dom"/>
</dbReference>
<dbReference type="GO" id="GO:0042391">
    <property type="term" value="P:regulation of membrane potential"/>
    <property type="evidence" value="ECO:0007669"/>
    <property type="project" value="TreeGrafter"/>
</dbReference>
<feature type="compositionally biased region" description="Polar residues" evidence="13">
    <location>
        <begin position="793"/>
        <end position="832"/>
    </location>
</feature>
<dbReference type="InterPro" id="IPR000595">
    <property type="entry name" value="cNMP-bd_dom"/>
</dbReference>
<protein>
    <recommendedName>
        <fullName evidence="15">Cyclic nucleotide-binding domain-containing protein</fullName>
    </recommendedName>
</protein>